<evidence type="ECO:0000256" key="2">
    <source>
        <dbReference type="SAM" id="SignalP"/>
    </source>
</evidence>
<organism evidence="3 4">
    <name type="scientific">Candidatus Blautia faecigallinarum</name>
    <dbReference type="NCBI Taxonomy" id="2838488"/>
    <lineage>
        <taxon>Bacteria</taxon>
        <taxon>Bacillati</taxon>
        <taxon>Bacillota</taxon>
        <taxon>Clostridia</taxon>
        <taxon>Lachnospirales</taxon>
        <taxon>Lachnospiraceae</taxon>
        <taxon>Blautia</taxon>
    </lineage>
</organism>
<dbReference type="AlphaFoldDB" id="A0A9D2DU06"/>
<feature type="compositionally biased region" description="Polar residues" evidence="1">
    <location>
        <begin position="25"/>
        <end position="42"/>
    </location>
</feature>
<feature type="chain" id="PRO_5039380337" evidence="2">
    <location>
        <begin position="20"/>
        <end position="311"/>
    </location>
</feature>
<dbReference type="Proteomes" id="UP000824041">
    <property type="component" value="Unassembled WGS sequence"/>
</dbReference>
<gene>
    <name evidence="3" type="ORF">IAA21_11210</name>
</gene>
<reference evidence="3" key="1">
    <citation type="journal article" date="2021" name="PeerJ">
        <title>Extensive microbial diversity within the chicken gut microbiome revealed by metagenomics and culture.</title>
        <authorList>
            <person name="Gilroy R."/>
            <person name="Ravi A."/>
            <person name="Getino M."/>
            <person name="Pursley I."/>
            <person name="Horton D.L."/>
            <person name="Alikhan N.F."/>
            <person name="Baker D."/>
            <person name="Gharbi K."/>
            <person name="Hall N."/>
            <person name="Watson M."/>
            <person name="Adriaenssens E.M."/>
            <person name="Foster-Nyarko E."/>
            <person name="Jarju S."/>
            <person name="Secka A."/>
            <person name="Antonio M."/>
            <person name="Oren A."/>
            <person name="Chaudhuri R.R."/>
            <person name="La Ragione R."/>
            <person name="Hildebrand F."/>
            <person name="Pallen M.J."/>
        </authorList>
    </citation>
    <scope>NUCLEOTIDE SEQUENCE</scope>
    <source>
        <strain evidence="3">14324</strain>
    </source>
</reference>
<comment type="caution">
    <text evidence="3">The sequence shown here is derived from an EMBL/GenBank/DDBJ whole genome shotgun (WGS) entry which is preliminary data.</text>
</comment>
<feature type="compositionally biased region" description="Polar residues" evidence="1">
    <location>
        <begin position="232"/>
        <end position="244"/>
    </location>
</feature>
<reference evidence="3" key="2">
    <citation type="submission" date="2021-04" db="EMBL/GenBank/DDBJ databases">
        <authorList>
            <person name="Gilroy R."/>
        </authorList>
    </citation>
    <scope>NUCLEOTIDE SEQUENCE</scope>
    <source>
        <strain evidence="3">14324</strain>
    </source>
</reference>
<protein>
    <submittedName>
        <fullName evidence="3">Uncharacterized protein</fullName>
    </submittedName>
</protein>
<feature type="compositionally biased region" description="Low complexity" evidence="1">
    <location>
        <begin position="220"/>
        <end position="231"/>
    </location>
</feature>
<keyword evidence="2" id="KW-0732">Signal</keyword>
<evidence type="ECO:0000256" key="1">
    <source>
        <dbReference type="SAM" id="MobiDB-lite"/>
    </source>
</evidence>
<dbReference type="PROSITE" id="PS51257">
    <property type="entry name" value="PROKAR_LIPOPROTEIN"/>
    <property type="match status" value="1"/>
</dbReference>
<feature type="compositionally biased region" description="Low complexity" evidence="1">
    <location>
        <begin position="199"/>
        <end position="210"/>
    </location>
</feature>
<feature type="signal peptide" evidence="2">
    <location>
        <begin position="1"/>
        <end position="19"/>
    </location>
</feature>
<accession>A0A9D2DU06</accession>
<feature type="region of interest" description="Disordered" evidence="1">
    <location>
        <begin position="25"/>
        <end position="45"/>
    </location>
</feature>
<feature type="region of interest" description="Disordered" evidence="1">
    <location>
        <begin position="198"/>
        <end position="244"/>
    </location>
</feature>
<evidence type="ECO:0000313" key="4">
    <source>
        <dbReference type="Proteomes" id="UP000824041"/>
    </source>
</evidence>
<proteinExistence type="predicted"/>
<name>A0A9D2DU06_9FIRM</name>
<sequence>MKKQYLVLAGLLVCSLWIAGCGKENQNASDTPEATAAPTQSPAEGELVDMVASTEEEEEESAENIIGTETETASQVTITNETGGEITQIYIRPYDIANTDYDWGEELVKGSFTLENGDKALYYFEEEEEDQLYDIRIAYAETDRNECFFRMLPLPEISQITLCMQGSGIEAVPYARYFDTDTQKEYSTLEDVLERLGLSGTNASGSSDGSGAEEGDTQQEPEATPAPTQAPSDTETPAPTQAPSSDTLIELAKGCIGQSVDALYSAVGTPSGGSEYVNEPESGETGYYYYDTFTVSTTVDGNGNEVVAGVW</sequence>
<dbReference type="EMBL" id="DXBU01000148">
    <property type="protein sequence ID" value="HIZ23346.1"/>
    <property type="molecule type" value="Genomic_DNA"/>
</dbReference>
<evidence type="ECO:0000313" key="3">
    <source>
        <dbReference type="EMBL" id="HIZ23346.1"/>
    </source>
</evidence>